<dbReference type="Pfam" id="PF01261">
    <property type="entry name" value="AP_endonuc_2"/>
    <property type="match status" value="1"/>
</dbReference>
<dbReference type="SUPFAM" id="SSF51658">
    <property type="entry name" value="Xylose isomerase-like"/>
    <property type="match status" value="1"/>
</dbReference>
<evidence type="ECO:0000313" key="2">
    <source>
        <dbReference type="EMBL" id="SDJ16804.1"/>
    </source>
</evidence>
<dbReference type="RefSeq" id="WP_170032354.1">
    <property type="nucleotide sequence ID" value="NZ_FNDU01000028.1"/>
</dbReference>
<keyword evidence="2" id="KW-0413">Isomerase</keyword>
<name>A0A1G8RIB6_9BACI</name>
<dbReference type="InterPro" id="IPR013022">
    <property type="entry name" value="Xyl_isomerase-like_TIM-brl"/>
</dbReference>
<evidence type="ECO:0000313" key="3">
    <source>
        <dbReference type="Proteomes" id="UP000199017"/>
    </source>
</evidence>
<dbReference type="Proteomes" id="UP000199017">
    <property type="component" value="Unassembled WGS sequence"/>
</dbReference>
<accession>A0A1G8RIB6</accession>
<reference evidence="2 3" key="1">
    <citation type="submission" date="2016-10" db="EMBL/GenBank/DDBJ databases">
        <authorList>
            <person name="de Groot N.N."/>
        </authorList>
    </citation>
    <scope>NUCLEOTIDE SEQUENCE [LARGE SCALE GENOMIC DNA]</scope>
    <source>
        <strain evidence="3">P4B,CCM 7963,CECT 7998,DSM 25260,IBRC-M 10614,KCTC 13821</strain>
    </source>
</reference>
<organism evidence="2 3">
    <name type="scientific">Alteribacillus bidgolensis</name>
    <dbReference type="NCBI Taxonomy" id="930129"/>
    <lineage>
        <taxon>Bacteria</taxon>
        <taxon>Bacillati</taxon>
        <taxon>Bacillota</taxon>
        <taxon>Bacilli</taxon>
        <taxon>Bacillales</taxon>
        <taxon>Bacillaceae</taxon>
        <taxon>Alteribacillus</taxon>
    </lineage>
</organism>
<dbReference type="GO" id="GO:0016853">
    <property type="term" value="F:isomerase activity"/>
    <property type="evidence" value="ECO:0007669"/>
    <property type="project" value="UniProtKB-KW"/>
</dbReference>
<dbReference type="InterPro" id="IPR036237">
    <property type="entry name" value="Xyl_isomerase-like_sf"/>
</dbReference>
<dbReference type="PANTHER" id="PTHR12110">
    <property type="entry name" value="HYDROXYPYRUVATE ISOMERASE"/>
    <property type="match status" value="1"/>
</dbReference>
<gene>
    <name evidence="2" type="ORF">SAMN05216352_1285</name>
</gene>
<protein>
    <submittedName>
        <fullName evidence="2">Sugar phosphate isomerase/epimerase</fullName>
    </submittedName>
</protein>
<dbReference type="PANTHER" id="PTHR12110:SF21">
    <property type="entry name" value="XYLOSE ISOMERASE-LIKE TIM BARREL DOMAIN-CONTAINING PROTEIN"/>
    <property type="match status" value="1"/>
</dbReference>
<sequence>MKWSMATVSFRYSLYSFEELLELAKASGFQGVELWEPHLLRSEQDFDIPQHHQKDIHILVLSGYMDLTNFSNSYSYNWLNDIKKKLEQCQSLHIPLLRLFSGSLSSHDMNWMQWKQWLDRVNQIDTLAKEYNVQVVFETHPNTLLDDYYSVCYFVDEIEKNQWNHIGINFDTFHVWEFGKDPLDCLKQWYPHVKHVHLKNAKQQTNDFVFSNIYHPIGNYRDLCSISEGIVDTEPLVKYLQSQSYDAAATLEWFGHPDLEFMKNEIRYLNEIIEQQEKLVVQFANYYK</sequence>
<evidence type="ECO:0000259" key="1">
    <source>
        <dbReference type="Pfam" id="PF01261"/>
    </source>
</evidence>
<proteinExistence type="predicted"/>
<dbReference type="EMBL" id="FNDU01000028">
    <property type="protein sequence ID" value="SDJ16804.1"/>
    <property type="molecule type" value="Genomic_DNA"/>
</dbReference>
<dbReference type="InterPro" id="IPR050312">
    <property type="entry name" value="IolE/XylAMocC-like"/>
</dbReference>
<dbReference type="Gene3D" id="3.20.20.150">
    <property type="entry name" value="Divalent-metal-dependent TIM barrel enzymes"/>
    <property type="match status" value="1"/>
</dbReference>
<keyword evidence="3" id="KW-1185">Reference proteome</keyword>
<dbReference type="STRING" id="930129.SAMN05216352_1285"/>
<feature type="domain" description="Xylose isomerase-like TIM barrel" evidence="1">
    <location>
        <begin position="21"/>
        <end position="271"/>
    </location>
</feature>
<dbReference type="AlphaFoldDB" id="A0A1G8RIB6"/>